<comment type="caution">
    <text evidence="1">The sequence shown here is derived from an EMBL/GenBank/DDBJ whole genome shotgun (WGS) entry which is preliminary data.</text>
</comment>
<evidence type="ECO:0000313" key="2">
    <source>
        <dbReference type="Proteomes" id="UP000305836"/>
    </source>
</evidence>
<dbReference type="RefSeq" id="WP_137255070.1">
    <property type="nucleotide sequence ID" value="NZ_JBHSPQ010000001.1"/>
</dbReference>
<keyword evidence="2" id="KW-1185">Reference proteome</keyword>
<gene>
    <name evidence="1" type="ORF">FDA38_17495</name>
</gene>
<dbReference type="AlphaFoldDB" id="A0A4U3LW48"/>
<evidence type="ECO:0000313" key="1">
    <source>
        <dbReference type="EMBL" id="TKK80130.1"/>
    </source>
</evidence>
<protein>
    <submittedName>
        <fullName evidence="1">Uncharacterized protein</fullName>
    </submittedName>
</protein>
<dbReference type="Proteomes" id="UP000305836">
    <property type="component" value="Unassembled WGS sequence"/>
</dbReference>
<dbReference type="OrthoDB" id="3364990at2"/>
<proteinExistence type="predicted"/>
<name>A0A4U3LW48_9ACTN</name>
<reference evidence="1 2" key="1">
    <citation type="submission" date="2019-04" db="EMBL/GenBank/DDBJ databases">
        <title>Kribbella sp. NEAU-THZ 27 nov., a novel actinomycete isolated from soil.</title>
        <authorList>
            <person name="Duan L."/>
        </authorList>
    </citation>
    <scope>NUCLEOTIDE SEQUENCE [LARGE SCALE GENOMIC DNA]</scope>
    <source>
        <strain evidence="2">NEAU-THZ27</strain>
    </source>
</reference>
<dbReference type="EMBL" id="SZPZ01000002">
    <property type="protein sequence ID" value="TKK80130.1"/>
    <property type="molecule type" value="Genomic_DNA"/>
</dbReference>
<organism evidence="1 2">
    <name type="scientific">Kribbella jiaozuonensis</name>
    <dbReference type="NCBI Taxonomy" id="2575441"/>
    <lineage>
        <taxon>Bacteria</taxon>
        <taxon>Bacillati</taxon>
        <taxon>Actinomycetota</taxon>
        <taxon>Actinomycetes</taxon>
        <taxon>Propionibacteriales</taxon>
        <taxon>Kribbellaceae</taxon>
        <taxon>Kribbella</taxon>
    </lineage>
</organism>
<sequence>MALAGAILDDASLLDRPQDLGALVPEAFQVAHGLTGLDVVVEIEPLRAQLSVLAIEHLKGARLPLIQLDQIDTFARVSEVPPSAVMDLCPLDLLEDDVERMIATVIGEPFRQKDWGGELDDLFTQSVQLDGRAVRASFMLKGRGLGSVMKMKDLGANGDQVMRMVRQPAELFVVQHVNRIDASVYSHLEDAIVARRAEGHEVVGSVWDGVAVARLGVAYGLMDPKSGQIRTEALRTK</sequence>
<accession>A0A4U3LW48</accession>